<dbReference type="SFLD" id="SFLDS00003">
    <property type="entry name" value="Haloacid_Dehalogenase"/>
    <property type="match status" value="1"/>
</dbReference>
<dbReference type="InterPro" id="IPR023198">
    <property type="entry name" value="PGP-like_dom2"/>
</dbReference>
<dbReference type="GO" id="GO:0016787">
    <property type="term" value="F:hydrolase activity"/>
    <property type="evidence" value="ECO:0007669"/>
    <property type="project" value="UniProtKB-KW"/>
</dbReference>
<dbReference type="SUPFAM" id="SSF56784">
    <property type="entry name" value="HAD-like"/>
    <property type="match status" value="1"/>
</dbReference>
<dbReference type="Proteomes" id="UP001589688">
    <property type="component" value="Unassembled WGS sequence"/>
</dbReference>
<proteinExistence type="predicted"/>
<dbReference type="SFLD" id="SFLDG01129">
    <property type="entry name" value="C1.5:_HAD__Beta-PGM__Phosphata"/>
    <property type="match status" value="1"/>
</dbReference>
<dbReference type="Pfam" id="PF00702">
    <property type="entry name" value="Hydrolase"/>
    <property type="match status" value="1"/>
</dbReference>
<organism evidence="1 2">
    <name type="scientific">Hallella seregens ATCC 51272</name>
    <dbReference type="NCBI Taxonomy" id="1336250"/>
    <lineage>
        <taxon>Bacteria</taxon>
        <taxon>Pseudomonadati</taxon>
        <taxon>Bacteroidota</taxon>
        <taxon>Bacteroidia</taxon>
        <taxon>Bacteroidales</taxon>
        <taxon>Prevotellaceae</taxon>
        <taxon>Hallella</taxon>
    </lineage>
</organism>
<sequence>MVKNIVFDFGGVLVQYDFTVFFTSILGSRERARWFMQHVFTGEINAEMDRGEHEPAYFFEQQKRLWPDYADALQQFDEHYTDIFTAEMEGMRTLMTELRAQGYRLLGLSNWSSRVYEVMQKFSIFDLLDGYLLSKDVHQLKPEPAIYHSFFEKFGVEPAECVFIDDKPENIDGARAVGMPGLVFRDTPQLRRDLTPLLQTSI</sequence>
<comment type="caution">
    <text evidence="1">The sequence shown here is derived from an EMBL/GenBank/DDBJ whole genome shotgun (WGS) entry which is preliminary data.</text>
</comment>
<protein>
    <submittedName>
        <fullName evidence="1">HAD family hydrolase</fullName>
    </submittedName>
</protein>
<dbReference type="PANTHER" id="PTHR43611:SF3">
    <property type="entry name" value="FLAVIN MONONUCLEOTIDE HYDROLASE 1, CHLOROPLATIC"/>
    <property type="match status" value="1"/>
</dbReference>
<dbReference type="EMBL" id="JBHLZF010000002">
    <property type="protein sequence ID" value="MFB9897647.1"/>
    <property type="molecule type" value="Genomic_DNA"/>
</dbReference>
<evidence type="ECO:0000313" key="2">
    <source>
        <dbReference type="Proteomes" id="UP001589688"/>
    </source>
</evidence>
<reference evidence="1 2" key="1">
    <citation type="submission" date="2024-09" db="EMBL/GenBank/DDBJ databases">
        <authorList>
            <person name="Sun Q."/>
            <person name="Mori K."/>
        </authorList>
    </citation>
    <scope>NUCLEOTIDE SEQUENCE [LARGE SCALE GENOMIC DNA]</scope>
    <source>
        <strain evidence="1 2">ATCC 51272</strain>
    </source>
</reference>
<evidence type="ECO:0000313" key="1">
    <source>
        <dbReference type="EMBL" id="MFB9897647.1"/>
    </source>
</evidence>
<dbReference type="Gene3D" id="3.40.50.1000">
    <property type="entry name" value="HAD superfamily/HAD-like"/>
    <property type="match status" value="1"/>
</dbReference>
<gene>
    <name evidence="1" type="ORF">ACFFK8_07505</name>
</gene>
<name>A0ABV5ZJU5_9BACT</name>
<dbReference type="NCBIfam" id="TIGR01509">
    <property type="entry name" value="HAD-SF-IA-v3"/>
    <property type="match status" value="1"/>
</dbReference>
<dbReference type="InterPro" id="IPR006439">
    <property type="entry name" value="HAD-SF_hydro_IA"/>
</dbReference>
<dbReference type="InterPro" id="IPR036412">
    <property type="entry name" value="HAD-like_sf"/>
</dbReference>
<dbReference type="CDD" id="cd02603">
    <property type="entry name" value="HAD_sEH-N_like"/>
    <property type="match status" value="1"/>
</dbReference>
<dbReference type="RefSeq" id="WP_005843253.1">
    <property type="nucleotide sequence ID" value="NZ_JADU01000016.1"/>
</dbReference>
<keyword evidence="1" id="KW-0378">Hydrolase</keyword>
<dbReference type="InterPro" id="IPR023214">
    <property type="entry name" value="HAD_sf"/>
</dbReference>
<dbReference type="PANTHER" id="PTHR43611">
    <property type="entry name" value="ALPHA-D-GLUCOSE 1-PHOSPHATE PHOSPHATASE"/>
    <property type="match status" value="1"/>
</dbReference>
<accession>A0ABV5ZJU5</accession>
<keyword evidence="2" id="KW-1185">Reference proteome</keyword>
<dbReference type="Gene3D" id="1.10.150.240">
    <property type="entry name" value="Putative phosphatase, domain 2"/>
    <property type="match status" value="1"/>
</dbReference>
<dbReference type="PRINTS" id="PR00413">
    <property type="entry name" value="HADHALOGNASE"/>
</dbReference>